<sequence>KSVALMSLKPQCTQEESCDHQSGPLEPFKCNLSVRLSGCLLTEEGCAFLVSAMRLNPSHLRELDLSNNDLKDSGVKLLPAGLENPHCKLETLRSVACISSSSDSLLEPHILQWTLCDKYICPQLAASLNSPCKTPVSTSTVKRRLRDAGLLGRVAKKKPYLRLANKNKRLRWAK</sequence>
<reference evidence="4" key="3">
    <citation type="submission" date="2025-09" db="UniProtKB">
        <authorList>
            <consortium name="Ensembl"/>
        </authorList>
    </citation>
    <scope>IDENTIFICATION</scope>
</reference>
<organism evidence="4 5">
    <name type="scientific">Salmo trutta</name>
    <name type="common">Brown trout</name>
    <dbReference type="NCBI Taxonomy" id="8032"/>
    <lineage>
        <taxon>Eukaryota</taxon>
        <taxon>Metazoa</taxon>
        <taxon>Chordata</taxon>
        <taxon>Craniata</taxon>
        <taxon>Vertebrata</taxon>
        <taxon>Euteleostomi</taxon>
        <taxon>Actinopterygii</taxon>
        <taxon>Neopterygii</taxon>
        <taxon>Teleostei</taxon>
        <taxon>Protacanthopterygii</taxon>
        <taxon>Salmoniformes</taxon>
        <taxon>Salmonidae</taxon>
        <taxon>Salmoninae</taxon>
        <taxon>Salmo</taxon>
    </lineage>
</organism>
<dbReference type="InterPro" id="IPR001611">
    <property type="entry name" value="Leu-rich_rpt"/>
</dbReference>
<dbReference type="SMART" id="SM00368">
    <property type="entry name" value="LRR_RI"/>
    <property type="match status" value="1"/>
</dbReference>
<dbReference type="SUPFAM" id="SSF52047">
    <property type="entry name" value="RNI-like"/>
    <property type="match status" value="1"/>
</dbReference>
<dbReference type="Ensembl" id="ENSSTUT00000063767.1">
    <property type="protein sequence ID" value="ENSSTUP00000060479.1"/>
    <property type="gene ID" value="ENSSTUG00000026187.1"/>
</dbReference>
<dbReference type="InterPro" id="IPR002492">
    <property type="entry name" value="Transposase_Tc1-like"/>
</dbReference>
<keyword evidence="1" id="KW-0433">Leucine-rich repeat</keyword>
<keyword evidence="5" id="KW-1185">Reference proteome</keyword>
<dbReference type="Gene3D" id="3.80.10.10">
    <property type="entry name" value="Ribonuclease Inhibitor"/>
    <property type="match status" value="1"/>
</dbReference>
<dbReference type="PANTHER" id="PTHR24106">
    <property type="entry name" value="NACHT, LRR AND CARD DOMAINS-CONTAINING"/>
    <property type="match status" value="1"/>
</dbReference>
<dbReference type="GO" id="GO:0015074">
    <property type="term" value="P:DNA integration"/>
    <property type="evidence" value="ECO:0007669"/>
    <property type="project" value="InterPro"/>
</dbReference>
<dbReference type="GO" id="GO:0003677">
    <property type="term" value="F:DNA binding"/>
    <property type="evidence" value="ECO:0007669"/>
    <property type="project" value="InterPro"/>
</dbReference>
<dbReference type="Pfam" id="PF13516">
    <property type="entry name" value="LRR_6"/>
    <property type="match status" value="1"/>
</dbReference>
<dbReference type="InParanoid" id="A0A674AM44"/>
<protein>
    <recommendedName>
        <fullName evidence="3">Transposase Tc1-like domain-containing protein</fullName>
    </recommendedName>
</protein>
<dbReference type="GeneTree" id="ENSGT01150000286904"/>
<evidence type="ECO:0000256" key="1">
    <source>
        <dbReference type="ARBA" id="ARBA00022614"/>
    </source>
</evidence>
<name>A0A674AM44_SALTR</name>
<dbReference type="AlphaFoldDB" id="A0A674AM44"/>
<evidence type="ECO:0000313" key="4">
    <source>
        <dbReference type="Ensembl" id="ENSSTUP00000060479.1"/>
    </source>
</evidence>
<dbReference type="GO" id="GO:0006313">
    <property type="term" value="P:DNA transposition"/>
    <property type="evidence" value="ECO:0007669"/>
    <property type="project" value="InterPro"/>
</dbReference>
<keyword evidence="2" id="KW-0677">Repeat</keyword>
<accession>A0A674AM44</accession>
<reference evidence="4" key="1">
    <citation type="submission" date="2021-04" db="EMBL/GenBank/DDBJ databases">
        <authorList>
            <consortium name="Wellcome Sanger Institute Data Sharing"/>
        </authorList>
    </citation>
    <scope>NUCLEOTIDE SEQUENCE [LARGE SCALE GENOMIC DNA]</scope>
</reference>
<proteinExistence type="predicted"/>
<dbReference type="InterPro" id="IPR051261">
    <property type="entry name" value="NLR"/>
</dbReference>
<evidence type="ECO:0000313" key="5">
    <source>
        <dbReference type="Proteomes" id="UP000472277"/>
    </source>
</evidence>
<dbReference type="Proteomes" id="UP000472277">
    <property type="component" value="Chromosome 1"/>
</dbReference>
<dbReference type="Pfam" id="PF01498">
    <property type="entry name" value="HTH_Tnp_Tc3_2"/>
    <property type="match status" value="1"/>
</dbReference>
<evidence type="ECO:0000256" key="2">
    <source>
        <dbReference type="ARBA" id="ARBA00022737"/>
    </source>
</evidence>
<dbReference type="PROSITE" id="PS51450">
    <property type="entry name" value="LRR"/>
    <property type="match status" value="1"/>
</dbReference>
<feature type="domain" description="Transposase Tc1-like" evidence="3">
    <location>
        <begin position="121"/>
        <end position="174"/>
    </location>
</feature>
<evidence type="ECO:0000259" key="3">
    <source>
        <dbReference type="Pfam" id="PF01498"/>
    </source>
</evidence>
<dbReference type="InterPro" id="IPR032675">
    <property type="entry name" value="LRR_dom_sf"/>
</dbReference>
<reference evidence="4" key="2">
    <citation type="submission" date="2025-08" db="UniProtKB">
        <authorList>
            <consortium name="Ensembl"/>
        </authorList>
    </citation>
    <scope>IDENTIFICATION</scope>
</reference>